<organism evidence="3 4">
    <name type="scientific">Paenibacillus pini JCM 16418</name>
    <dbReference type="NCBI Taxonomy" id="1236976"/>
    <lineage>
        <taxon>Bacteria</taxon>
        <taxon>Bacillati</taxon>
        <taxon>Bacillota</taxon>
        <taxon>Bacilli</taxon>
        <taxon>Bacillales</taxon>
        <taxon>Paenibacillaceae</taxon>
        <taxon>Paenibacillus</taxon>
    </lineage>
</organism>
<dbReference type="STRING" id="1236976.JCM16418_3932"/>
<dbReference type="CDD" id="cd04301">
    <property type="entry name" value="NAT_SF"/>
    <property type="match status" value="1"/>
</dbReference>
<accession>W7YMU4</accession>
<dbReference type="InterPro" id="IPR050769">
    <property type="entry name" value="NAT_camello-type"/>
</dbReference>
<protein>
    <submittedName>
        <fullName evidence="3">Acetyltransferase</fullName>
    </submittedName>
</protein>
<dbReference type="Gene3D" id="3.40.630.30">
    <property type="match status" value="1"/>
</dbReference>
<dbReference type="PANTHER" id="PTHR13947:SF37">
    <property type="entry name" value="LD18367P"/>
    <property type="match status" value="1"/>
</dbReference>
<dbReference type="PROSITE" id="PS51186">
    <property type="entry name" value="GNAT"/>
    <property type="match status" value="1"/>
</dbReference>
<reference evidence="3 4" key="1">
    <citation type="journal article" date="2014" name="Genome Announc.">
        <title>Draft Genome Sequence of Paenibacillus pini JCM 16418T, Isolated from the Rhizosphere of Pine Tree.</title>
        <authorList>
            <person name="Yuki M."/>
            <person name="Oshima K."/>
            <person name="Suda W."/>
            <person name="Oshida Y."/>
            <person name="Kitamura K."/>
            <person name="Iida Y."/>
            <person name="Hattori M."/>
            <person name="Ohkuma M."/>
        </authorList>
    </citation>
    <scope>NUCLEOTIDE SEQUENCE [LARGE SCALE GENOMIC DNA]</scope>
    <source>
        <strain evidence="3 4">JCM 16418</strain>
    </source>
</reference>
<dbReference type="Proteomes" id="UP000019364">
    <property type="component" value="Unassembled WGS sequence"/>
</dbReference>
<dbReference type="GO" id="GO:0008080">
    <property type="term" value="F:N-acetyltransferase activity"/>
    <property type="evidence" value="ECO:0007669"/>
    <property type="project" value="InterPro"/>
</dbReference>
<dbReference type="InterPro" id="IPR016181">
    <property type="entry name" value="Acyl_CoA_acyltransferase"/>
</dbReference>
<keyword evidence="1 3" id="KW-0808">Transferase</keyword>
<proteinExistence type="predicted"/>
<dbReference type="InterPro" id="IPR000182">
    <property type="entry name" value="GNAT_dom"/>
</dbReference>
<dbReference type="PANTHER" id="PTHR13947">
    <property type="entry name" value="GNAT FAMILY N-ACETYLTRANSFERASE"/>
    <property type="match status" value="1"/>
</dbReference>
<evidence type="ECO:0000259" key="2">
    <source>
        <dbReference type="PROSITE" id="PS51186"/>
    </source>
</evidence>
<evidence type="ECO:0000313" key="4">
    <source>
        <dbReference type="Proteomes" id="UP000019364"/>
    </source>
</evidence>
<evidence type="ECO:0000256" key="1">
    <source>
        <dbReference type="ARBA" id="ARBA00022679"/>
    </source>
</evidence>
<dbReference type="Pfam" id="PF00583">
    <property type="entry name" value="Acetyltransf_1"/>
    <property type="match status" value="1"/>
</dbReference>
<feature type="domain" description="N-acetyltransferase" evidence="2">
    <location>
        <begin position="1"/>
        <end position="123"/>
    </location>
</feature>
<comment type="caution">
    <text evidence="3">The sequence shown here is derived from an EMBL/GenBank/DDBJ whole genome shotgun (WGS) entry which is preliminary data.</text>
</comment>
<evidence type="ECO:0000313" key="3">
    <source>
        <dbReference type="EMBL" id="GAF09777.1"/>
    </source>
</evidence>
<name>W7YMU4_9BACL</name>
<dbReference type="AlphaFoldDB" id="W7YMU4"/>
<dbReference type="EMBL" id="BAVZ01000014">
    <property type="protein sequence ID" value="GAF09777.1"/>
    <property type="molecule type" value="Genomic_DNA"/>
</dbReference>
<dbReference type="eggNOG" id="COG0456">
    <property type="taxonomic scope" value="Bacteria"/>
</dbReference>
<sequence length="154" mass="18021">MELLLLADSEITQVMKYRDLVKWLIVEQNEIVVGVCGVMEIEPDNLEIMNIAVDPDCQGQGYAKRLIGQVMEMGRTQGYKRVWIRTGNSSLNQLALYQKCGFRMVRIERDHFIKHYQEMIYENGIWCRDQVILEAELSSKYCSSHRKHHPRTVT</sequence>
<gene>
    <name evidence="3" type="ORF">JCM16418_3932</name>
</gene>
<dbReference type="SUPFAM" id="SSF55729">
    <property type="entry name" value="Acyl-CoA N-acyltransferases (Nat)"/>
    <property type="match status" value="1"/>
</dbReference>
<keyword evidence="4" id="KW-1185">Reference proteome</keyword>